<reference evidence="2 3" key="1">
    <citation type="submission" date="2018-08" db="EMBL/GenBank/DDBJ databases">
        <title>Paenibacillus sp. M4BSY-1, whole genome shotgun sequence.</title>
        <authorList>
            <person name="Tuo L."/>
        </authorList>
    </citation>
    <scope>NUCLEOTIDE SEQUENCE [LARGE SCALE GENOMIC DNA]</scope>
    <source>
        <strain evidence="2 3">M4BSY-1</strain>
    </source>
</reference>
<evidence type="ECO:0000313" key="2">
    <source>
        <dbReference type="EMBL" id="REK74244.1"/>
    </source>
</evidence>
<evidence type="ECO:0000313" key="3">
    <source>
        <dbReference type="Proteomes" id="UP000261905"/>
    </source>
</evidence>
<dbReference type="Proteomes" id="UP000261905">
    <property type="component" value="Unassembled WGS sequence"/>
</dbReference>
<comment type="caution">
    <text evidence="2">The sequence shown here is derived from an EMBL/GenBank/DDBJ whole genome shotgun (WGS) entry which is preliminary data.</text>
</comment>
<organism evidence="2 3">
    <name type="scientific">Paenibacillus paeoniae</name>
    <dbReference type="NCBI Taxonomy" id="2292705"/>
    <lineage>
        <taxon>Bacteria</taxon>
        <taxon>Bacillati</taxon>
        <taxon>Bacillota</taxon>
        <taxon>Bacilli</taxon>
        <taxon>Bacillales</taxon>
        <taxon>Paenibacillaceae</taxon>
        <taxon>Paenibacillus</taxon>
    </lineage>
</organism>
<dbReference type="EMBL" id="QUBQ01000003">
    <property type="protein sequence ID" value="REK74244.1"/>
    <property type="molecule type" value="Genomic_DNA"/>
</dbReference>
<name>A0A371PEA5_9BACL</name>
<dbReference type="OrthoDB" id="9801593at2"/>
<protein>
    <submittedName>
        <fullName evidence="2">SagB/ThcOx family dehydrogenase</fullName>
    </submittedName>
</protein>
<dbReference type="NCBIfam" id="TIGR03605">
    <property type="entry name" value="antibiot_sagB"/>
    <property type="match status" value="1"/>
</dbReference>
<dbReference type="AlphaFoldDB" id="A0A371PEA5"/>
<dbReference type="InterPro" id="IPR020051">
    <property type="entry name" value="SagB-type_dehydrogenase"/>
</dbReference>
<dbReference type="InterPro" id="IPR052544">
    <property type="entry name" value="Bacteriocin_Proc_Enz"/>
</dbReference>
<dbReference type="Gene3D" id="3.40.109.10">
    <property type="entry name" value="NADH Oxidase"/>
    <property type="match status" value="1"/>
</dbReference>
<evidence type="ECO:0000259" key="1">
    <source>
        <dbReference type="Pfam" id="PF00881"/>
    </source>
</evidence>
<keyword evidence="3" id="KW-1185">Reference proteome</keyword>
<dbReference type="PANTHER" id="PTHR43745:SF2">
    <property type="entry name" value="NITROREDUCTASE MJ1384-RELATED"/>
    <property type="match status" value="1"/>
</dbReference>
<dbReference type="InterPro" id="IPR000415">
    <property type="entry name" value="Nitroreductase-like"/>
</dbReference>
<feature type="domain" description="Nitroreductase" evidence="1">
    <location>
        <begin position="263"/>
        <end position="444"/>
    </location>
</feature>
<dbReference type="PANTHER" id="PTHR43745">
    <property type="entry name" value="NITROREDUCTASE MJ1384-RELATED"/>
    <property type="match status" value="1"/>
</dbReference>
<dbReference type="CDD" id="cd02142">
    <property type="entry name" value="McbC_SagB-like_oxidoreductase"/>
    <property type="match status" value="1"/>
</dbReference>
<accession>A0A371PEA5</accession>
<proteinExistence type="predicted"/>
<dbReference type="SUPFAM" id="SSF55469">
    <property type="entry name" value="FMN-dependent nitroreductase-like"/>
    <property type="match status" value="1"/>
</dbReference>
<sequence>MGCGTMNKSTKQYINVAGSGQQLQYVKVNGQKIPVLIDSDCQPNQAAIDNVEKTLRFFQIEDSNQAIRIANFIYDLLKVEDVDLEMETIAHRLERWVGESEMMRLHSSEETAIYLFQKGRAPENERDLFQRNKLVVSRFDSTSREQYERLALVWNGIEKIPADITLEDAADLYTLANPAVLLLHESNIVEKDLSEETRLSRLYHENSKLHLFYQQGDFMKPLDEIDDGVKKLTLRARKTFYEKSYIELPEPTRGNALALEEIILQRRSKRHYSNEPVELQTLSNILYYSYGVTGKMKSGLEVRAVPSGGGLYPVDIYLAIQHVSGIETGIYYYDPLDHRLACINDHNLKSISKNLSGYSGMLDQAAFTVILGANFWRNQWKYHERGYRVILLDCGHVAQNLHLMCTAYGLGSCCLMGFVDNELNQLLNLDGISEHSMYLITAGKTAKG</sequence>
<gene>
    <name evidence="2" type="ORF">DX130_17015</name>
</gene>
<dbReference type="GO" id="GO:0016491">
    <property type="term" value="F:oxidoreductase activity"/>
    <property type="evidence" value="ECO:0007669"/>
    <property type="project" value="InterPro"/>
</dbReference>
<dbReference type="InterPro" id="IPR029479">
    <property type="entry name" value="Nitroreductase"/>
</dbReference>
<dbReference type="Pfam" id="PF00881">
    <property type="entry name" value="Nitroreductase"/>
    <property type="match status" value="1"/>
</dbReference>